<protein>
    <submittedName>
        <fullName evidence="2">Uncharacterized protein</fullName>
    </submittedName>
</protein>
<keyword evidence="3" id="KW-1185">Reference proteome</keyword>
<dbReference type="AlphaFoldDB" id="A0A4Y8CKK3"/>
<organism evidence="2 3">
    <name type="scientific">Botryotinia calthae</name>
    <dbReference type="NCBI Taxonomy" id="38488"/>
    <lineage>
        <taxon>Eukaryota</taxon>
        <taxon>Fungi</taxon>
        <taxon>Dikarya</taxon>
        <taxon>Ascomycota</taxon>
        <taxon>Pezizomycotina</taxon>
        <taxon>Leotiomycetes</taxon>
        <taxon>Helotiales</taxon>
        <taxon>Sclerotiniaceae</taxon>
        <taxon>Botryotinia</taxon>
    </lineage>
</organism>
<dbReference type="Proteomes" id="UP000297299">
    <property type="component" value="Unassembled WGS sequence"/>
</dbReference>
<dbReference type="EMBL" id="PHWZ01000557">
    <property type="protein sequence ID" value="TEY36314.1"/>
    <property type="molecule type" value="Genomic_DNA"/>
</dbReference>
<sequence>MSATQATNSAPTSAQKKSADTKCVQTTKGWVCALCFPLGHPSRALERIMNLSELRAHVNGNHYASLGQHEWDNYVKNSVYFEAQFRNQSSLGLNNGVIHGPPTLVSPKSPANQAGLLKRPYVKKATPATTESAFDLMETMINFNPTADDNATNYAFITTPLSKVGPSSDPCAHLQFDMTSQDASEIISSPNTPSRKKNATPKNPLRQRLSENPSFDSAVSVHGLAKVQAAGNIGLQRYLDRQARGLPRTSNIPLQLGPTPRNGTMDLPLTAANYAAAGMPNIHTDKATRRTKKIYHRRQGSSSLGVTQIARDNTFPLANTATTNTSLNIFGVPAAIYGQAPGAAYRSHTYKSIYADAP</sequence>
<name>A0A4Y8CKK3_9HELO</name>
<dbReference type="OrthoDB" id="3553127at2759"/>
<feature type="region of interest" description="Disordered" evidence="1">
    <location>
        <begin position="182"/>
        <end position="210"/>
    </location>
</feature>
<feature type="compositionally biased region" description="Polar residues" evidence="1">
    <location>
        <begin position="182"/>
        <end position="193"/>
    </location>
</feature>
<gene>
    <name evidence="2" type="ORF">BOTCAL_0559g00010</name>
</gene>
<accession>A0A4Y8CKK3</accession>
<evidence type="ECO:0000313" key="2">
    <source>
        <dbReference type="EMBL" id="TEY36314.1"/>
    </source>
</evidence>
<reference evidence="2 3" key="1">
    <citation type="submission" date="2017-11" db="EMBL/GenBank/DDBJ databases">
        <title>Comparative genomics of Botrytis spp.</title>
        <authorList>
            <person name="Valero-Jimenez C.A."/>
            <person name="Tapia P."/>
            <person name="Veloso J."/>
            <person name="Silva-Moreno E."/>
            <person name="Staats M."/>
            <person name="Valdes J.H."/>
            <person name="Van Kan J.A.L."/>
        </authorList>
    </citation>
    <scope>NUCLEOTIDE SEQUENCE [LARGE SCALE GENOMIC DNA]</scope>
    <source>
        <strain evidence="2 3">MUCL2830</strain>
    </source>
</reference>
<proteinExistence type="predicted"/>
<evidence type="ECO:0000313" key="3">
    <source>
        <dbReference type="Proteomes" id="UP000297299"/>
    </source>
</evidence>
<evidence type="ECO:0000256" key="1">
    <source>
        <dbReference type="SAM" id="MobiDB-lite"/>
    </source>
</evidence>
<comment type="caution">
    <text evidence="2">The sequence shown here is derived from an EMBL/GenBank/DDBJ whole genome shotgun (WGS) entry which is preliminary data.</text>
</comment>